<dbReference type="PANTHER" id="PTHR27001:SF931">
    <property type="entry name" value="OS11G0664100 PROTEIN"/>
    <property type="match status" value="1"/>
</dbReference>
<dbReference type="InterPro" id="IPR000719">
    <property type="entry name" value="Prot_kinase_dom"/>
</dbReference>
<gene>
    <name evidence="4" type="ORF">Ahy_B03g066459</name>
</gene>
<name>A0A445A415_ARAHY</name>
<keyword evidence="1" id="KW-0547">Nucleotide-binding</keyword>
<protein>
    <recommendedName>
        <fullName evidence="3">Protein kinase domain-containing protein</fullName>
    </recommendedName>
</protein>
<evidence type="ECO:0000313" key="5">
    <source>
        <dbReference type="Proteomes" id="UP000289738"/>
    </source>
</evidence>
<dbReference type="GO" id="GO:0005524">
    <property type="term" value="F:ATP binding"/>
    <property type="evidence" value="ECO:0007669"/>
    <property type="project" value="UniProtKB-KW"/>
</dbReference>
<proteinExistence type="predicted"/>
<sequence>MVPKLSDFGLPWSKKIHAEDYAALELLQGHDFTDKCDVYSFGIILLKMVLTNKLSIVEGVIYLNLKGKIALQCWEVFLNVIKCCLKFEANERPTMNEVIAQLQHDLALQEEAGSNTSGDYNLLSVTFDPPVGGSIYY</sequence>
<dbReference type="Pfam" id="PF07714">
    <property type="entry name" value="PK_Tyr_Ser-Thr"/>
    <property type="match status" value="1"/>
</dbReference>
<dbReference type="GO" id="GO:0004672">
    <property type="term" value="F:protein kinase activity"/>
    <property type="evidence" value="ECO:0007669"/>
    <property type="project" value="InterPro"/>
</dbReference>
<dbReference type="PANTHER" id="PTHR27001">
    <property type="entry name" value="OS01G0253100 PROTEIN"/>
    <property type="match status" value="1"/>
</dbReference>
<evidence type="ECO:0000256" key="2">
    <source>
        <dbReference type="ARBA" id="ARBA00022840"/>
    </source>
</evidence>
<reference evidence="4 5" key="1">
    <citation type="submission" date="2019-01" db="EMBL/GenBank/DDBJ databases">
        <title>Sequencing of cultivated peanut Arachis hypogaea provides insights into genome evolution and oil improvement.</title>
        <authorList>
            <person name="Chen X."/>
        </authorList>
    </citation>
    <scope>NUCLEOTIDE SEQUENCE [LARGE SCALE GENOMIC DNA]</scope>
    <source>
        <strain evidence="5">cv. Fuhuasheng</strain>
        <tissue evidence="4">Leaves</tissue>
    </source>
</reference>
<dbReference type="PROSITE" id="PS50011">
    <property type="entry name" value="PROTEIN_KINASE_DOM"/>
    <property type="match status" value="1"/>
</dbReference>
<dbReference type="Proteomes" id="UP000289738">
    <property type="component" value="Chromosome B03"/>
</dbReference>
<dbReference type="SUPFAM" id="SSF56112">
    <property type="entry name" value="Protein kinase-like (PK-like)"/>
    <property type="match status" value="1"/>
</dbReference>
<dbReference type="SMR" id="A0A445A415"/>
<dbReference type="STRING" id="3818.A0A445A415"/>
<dbReference type="InterPro" id="IPR001245">
    <property type="entry name" value="Ser-Thr/Tyr_kinase_cat_dom"/>
</dbReference>
<evidence type="ECO:0000313" key="4">
    <source>
        <dbReference type="EMBL" id="RYR21191.1"/>
    </source>
</evidence>
<dbReference type="Gramene" id="arahy.Tifrunner.gnm2.ann2.Ah13g232700.1">
    <property type="protein sequence ID" value="arahy.Tifrunner.gnm2.ann2.Ah13g232700.1-CDS"/>
    <property type="gene ID" value="arahy.Tifrunner.gnm2.ann2.Ah13g232700"/>
</dbReference>
<keyword evidence="5" id="KW-1185">Reference proteome</keyword>
<evidence type="ECO:0000256" key="1">
    <source>
        <dbReference type="ARBA" id="ARBA00022741"/>
    </source>
</evidence>
<keyword evidence="2" id="KW-0067">ATP-binding</keyword>
<dbReference type="GO" id="GO:0005886">
    <property type="term" value="C:plasma membrane"/>
    <property type="evidence" value="ECO:0007669"/>
    <property type="project" value="TreeGrafter"/>
</dbReference>
<evidence type="ECO:0000259" key="3">
    <source>
        <dbReference type="PROSITE" id="PS50011"/>
    </source>
</evidence>
<dbReference type="EMBL" id="SDMP01000013">
    <property type="protein sequence ID" value="RYR21191.1"/>
    <property type="molecule type" value="Genomic_DNA"/>
</dbReference>
<organism evidence="4 5">
    <name type="scientific">Arachis hypogaea</name>
    <name type="common">Peanut</name>
    <dbReference type="NCBI Taxonomy" id="3818"/>
    <lineage>
        <taxon>Eukaryota</taxon>
        <taxon>Viridiplantae</taxon>
        <taxon>Streptophyta</taxon>
        <taxon>Embryophyta</taxon>
        <taxon>Tracheophyta</taxon>
        <taxon>Spermatophyta</taxon>
        <taxon>Magnoliopsida</taxon>
        <taxon>eudicotyledons</taxon>
        <taxon>Gunneridae</taxon>
        <taxon>Pentapetalae</taxon>
        <taxon>rosids</taxon>
        <taxon>fabids</taxon>
        <taxon>Fabales</taxon>
        <taxon>Fabaceae</taxon>
        <taxon>Papilionoideae</taxon>
        <taxon>50 kb inversion clade</taxon>
        <taxon>dalbergioids sensu lato</taxon>
        <taxon>Dalbergieae</taxon>
        <taxon>Pterocarpus clade</taxon>
        <taxon>Arachis</taxon>
    </lineage>
</organism>
<dbReference type="AlphaFoldDB" id="A0A445A415"/>
<dbReference type="InterPro" id="IPR011009">
    <property type="entry name" value="Kinase-like_dom_sf"/>
</dbReference>
<feature type="domain" description="Protein kinase" evidence="3">
    <location>
        <begin position="1"/>
        <end position="107"/>
    </location>
</feature>
<comment type="caution">
    <text evidence="4">The sequence shown here is derived from an EMBL/GenBank/DDBJ whole genome shotgun (WGS) entry which is preliminary data.</text>
</comment>
<dbReference type="Gene3D" id="1.10.510.10">
    <property type="entry name" value="Transferase(Phosphotransferase) domain 1"/>
    <property type="match status" value="1"/>
</dbReference>
<accession>A0A445A415</accession>